<evidence type="ECO:0000256" key="1">
    <source>
        <dbReference type="SAM" id="SignalP"/>
    </source>
</evidence>
<evidence type="ECO:0000313" key="3">
    <source>
        <dbReference type="Proteomes" id="UP000603474"/>
    </source>
</evidence>
<dbReference type="Proteomes" id="UP000603474">
    <property type="component" value="Unassembled WGS sequence"/>
</dbReference>
<sequence length="98" mass="11177">MKKIIALLICFVALVPVTVFANEYNYSDNYVSIIFTDDVYSATKRADYTTHYGIRSKTAFAQVKANGRSKTKSGYQAAHAKMTGVKIDNNHQHIYWYE</sequence>
<evidence type="ECO:0008006" key="4">
    <source>
        <dbReference type="Google" id="ProtNLM"/>
    </source>
</evidence>
<name>A0ABR7K867_9FIRM</name>
<gene>
    <name evidence="2" type="ORF">H8909_01390</name>
</gene>
<reference evidence="2 3" key="1">
    <citation type="submission" date="2020-08" db="EMBL/GenBank/DDBJ databases">
        <authorList>
            <person name="Liu C."/>
            <person name="Sun Q."/>
        </authorList>
    </citation>
    <scope>NUCLEOTIDE SEQUENCE [LARGE SCALE GENOMIC DNA]</scope>
    <source>
        <strain evidence="2 3">NSJ-22</strain>
    </source>
</reference>
<organism evidence="2 3">
    <name type="scientific">Catenibacterium faecis</name>
    <dbReference type="NCBI Taxonomy" id="2764323"/>
    <lineage>
        <taxon>Bacteria</taxon>
        <taxon>Bacillati</taxon>
        <taxon>Bacillota</taxon>
        <taxon>Erysipelotrichia</taxon>
        <taxon>Erysipelotrichales</taxon>
        <taxon>Coprobacillaceae</taxon>
        <taxon>Catenibacterium</taxon>
    </lineage>
</organism>
<evidence type="ECO:0000313" key="2">
    <source>
        <dbReference type="EMBL" id="MBC6008918.1"/>
    </source>
</evidence>
<dbReference type="EMBL" id="JACRWG010000002">
    <property type="protein sequence ID" value="MBC6008918.1"/>
    <property type="molecule type" value="Genomic_DNA"/>
</dbReference>
<feature type="chain" id="PRO_5045124857" description="Lactococcin 972 family bacteriocin" evidence="1">
    <location>
        <begin position="22"/>
        <end position="98"/>
    </location>
</feature>
<accession>A0ABR7K867</accession>
<dbReference type="RefSeq" id="WP_187011563.1">
    <property type="nucleotide sequence ID" value="NZ_JACRWG010000002.1"/>
</dbReference>
<feature type="signal peptide" evidence="1">
    <location>
        <begin position="1"/>
        <end position="21"/>
    </location>
</feature>
<keyword evidence="3" id="KW-1185">Reference proteome</keyword>
<comment type="caution">
    <text evidence="2">The sequence shown here is derived from an EMBL/GenBank/DDBJ whole genome shotgun (WGS) entry which is preliminary data.</text>
</comment>
<proteinExistence type="predicted"/>
<protein>
    <recommendedName>
        <fullName evidence="4">Lactococcin 972 family bacteriocin</fullName>
    </recommendedName>
</protein>
<keyword evidence="1" id="KW-0732">Signal</keyword>